<comment type="caution">
    <text evidence="8">The sequence shown here is derived from an EMBL/GenBank/DDBJ whole genome shotgun (WGS) entry which is preliminary data.</text>
</comment>
<comment type="caution">
    <text evidence="5">Lacks conserved residue(s) required for the propagation of feature annotation.</text>
</comment>
<comment type="domain">
    <text evidence="5">Consists of three domains, a large central CORE domain and two small peripheral domains, NMPbind and LID, which undergo movements during catalysis. The LID domain closes over the site of phosphoryl transfer upon ATP binding. Assembling and dissambling the active center during each catalytic cycle provides an effective means to prevent ATP hydrolysis.</text>
</comment>
<keyword evidence="2 5" id="KW-0545">Nucleotide biosynthesis</keyword>
<organism evidence="8 9">
    <name type="scientific">Okeania hirsuta</name>
    <dbReference type="NCBI Taxonomy" id="1458930"/>
    <lineage>
        <taxon>Bacteria</taxon>
        <taxon>Bacillati</taxon>
        <taxon>Cyanobacteriota</taxon>
        <taxon>Cyanophyceae</taxon>
        <taxon>Oscillatoriophycideae</taxon>
        <taxon>Oscillatoriales</taxon>
        <taxon>Microcoleaceae</taxon>
        <taxon>Okeania</taxon>
    </lineage>
</organism>
<dbReference type="EC" id="2.7.4.3" evidence="5 7"/>
<comment type="similarity">
    <text evidence="5 6">Belongs to the adenylate kinase family.</text>
</comment>
<comment type="subunit">
    <text evidence="5 7">Monomer.</text>
</comment>
<dbReference type="AlphaFoldDB" id="A0A3N6RGY9"/>
<dbReference type="CDD" id="cd01428">
    <property type="entry name" value="ADK"/>
    <property type="match status" value="1"/>
</dbReference>
<comment type="catalytic activity">
    <reaction evidence="5 7">
        <text>AMP + ATP = 2 ADP</text>
        <dbReference type="Rhea" id="RHEA:12973"/>
        <dbReference type="ChEBI" id="CHEBI:30616"/>
        <dbReference type="ChEBI" id="CHEBI:456215"/>
        <dbReference type="ChEBI" id="CHEBI:456216"/>
        <dbReference type="EC" id="2.7.4.3"/>
    </reaction>
</comment>
<dbReference type="GO" id="GO:0004017">
    <property type="term" value="F:AMP kinase activity"/>
    <property type="evidence" value="ECO:0007669"/>
    <property type="project" value="UniProtKB-UniRule"/>
</dbReference>
<evidence type="ECO:0000256" key="5">
    <source>
        <dbReference type="HAMAP-Rule" id="MF_00235"/>
    </source>
</evidence>
<evidence type="ECO:0000256" key="2">
    <source>
        <dbReference type="ARBA" id="ARBA00022727"/>
    </source>
</evidence>
<feature type="binding site" evidence="5">
    <location>
        <position position="168"/>
    </location>
    <ligand>
        <name>ATP</name>
        <dbReference type="ChEBI" id="CHEBI:30616"/>
    </ligand>
</feature>
<dbReference type="SUPFAM" id="SSF52540">
    <property type="entry name" value="P-loop containing nucleoside triphosphate hydrolases"/>
    <property type="match status" value="1"/>
</dbReference>
<keyword evidence="9" id="KW-1185">Reference proteome</keyword>
<feature type="binding site" evidence="5">
    <location>
        <begin position="85"/>
        <end position="88"/>
    </location>
    <ligand>
        <name>AMP</name>
        <dbReference type="ChEBI" id="CHEBI:456215"/>
    </ligand>
</feature>
<feature type="binding site" evidence="5">
    <location>
        <position position="36"/>
    </location>
    <ligand>
        <name>AMP</name>
        <dbReference type="ChEBI" id="CHEBI:456215"/>
    </ligand>
</feature>
<dbReference type="NCBIfam" id="NF011100">
    <property type="entry name" value="PRK14527.1"/>
    <property type="match status" value="1"/>
</dbReference>
<evidence type="ECO:0000313" key="9">
    <source>
        <dbReference type="Proteomes" id="UP000269154"/>
    </source>
</evidence>
<feature type="binding site" evidence="5">
    <location>
        <position position="129"/>
    </location>
    <ligand>
        <name>AMP</name>
        <dbReference type="ChEBI" id="CHEBI:456215"/>
    </ligand>
</feature>
<feature type="binding site" evidence="5">
    <location>
        <position position="92"/>
    </location>
    <ligand>
        <name>AMP</name>
        <dbReference type="ChEBI" id="CHEBI:456215"/>
    </ligand>
</feature>
<feature type="binding site" evidence="5">
    <location>
        <begin position="10"/>
        <end position="15"/>
    </location>
    <ligand>
        <name>ATP</name>
        <dbReference type="ChEBI" id="CHEBI:30616"/>
    </ligand>
</feature>
<dbReference type="PANTHER" id="PTHR23359">
    <property type="entry name" value="NUCLEOTIDE KINASE"/>
    <property type="match status" value="1"/>
</dbReference>
<dbReference type="Proteomes" id="UP000269154">
    <property type="component" value="Unassembled WGS sequence"/>
</dbReference>
<comment type="function">
    <text evidence="5">Catalyzes the reversible transfer of the terminal phosphate group between ATP and AMP. Plays an important role in cellular energy homeostasis and in adenine nucleotide metabolism.</text>
</comment>
<sequence>MRLIILGGPGAGKGTQAQWLCNHLQIPLISIGDLLREAIATQTTLGQMAQLYVEKGELVPDQTMIQFVRQRLLQSDVSQGWLIDGYPRTAFQAEELNFLLDDLGQKLNWAIYLQVSEKILMNRCLQRSRADDDPEIVRRRVELFYERTIPILEYYEYRQRLLTIDGEQQITQVQQQILQQFQEFRI</sequence>
<evidence type="ECO:0000256" key="4">
    <source>
        <dbReference type="ARBA" id="ARBA00022777"/>
    </source>
</evidence>
<dbReference type="RefSeq" id="WP_124145235.1">
    <property type="nucleotide sequence ID" value="NZ_CAWOKI010000072.1"/>
</dbReference>
<keyword evidence="5" id="KW-0963">Cytoplasm</keyword>
<comment type="subcellular location">
    <subcellularLocation>
        <location evidence="5 7">Cytoplasm</location>
    </subcellularLocation>
</comment>
<feature type="binding site" evidence="5">
    <location>
        <position position="127"/>
    </location>
    <ligand>
        <name>ATP</name>
        <dbReference type="ChEBI" id="CHEBI:30616"/>
    </ligand>
</feature>
<dbReference type="InterPro" id="IPR027417">
    <property type="entry name" value="P-loop_NTPase"/>
</dbReference>
<dbReference type="NCBIfam" id="NF011104">
    <property type="entry name" value="PRK14531.1"/>
    <property type="match status" value="1"/>
</dbReference>
<keyword evidence="4 5" id="KW-0418">Kinase</keyword>
<proteinExistence type="inferred from homology"/>
<comment type="pathway">
    <text evidence="5">Purine metabolism; AMP biosynthesis via salvage pathway; AMP from ADP: step 1/1.</text>
</comment>
<evidence type="ECO:0000256" key="6">
    <source>
        <dbReference type="RuleBase" id="RU003330"/>
    </source>
</evidence>
<feature type="binding site" evidence="5">
    <location>
        <position position="140"/>
    </location>
    <ligand>
        <name>AMP</name>
        <dbReference type="ChEBI" id="CHEBI:456215"/>
    </ligand>
</feature>
<dbReference type="EMBL" id="RCBY01000189">
    <property type="protein sequence ID" value="RQH29644.1"/>
    <property type="molecule type" value="Genomic_DNA"/>
</dbReference>
<dbReference type="OrthoDB" id="9805030at2"/>
<feature type="region of interest" description="NMP" evidence="5">
    <location>
        <begin position="30"/>
        <end position="59"/>
    </location>
</feature>
<dbReference type="GO" id="GO:0005524">
    <property type="term" value="F:ATP binding"/>
    <property type="evidence" value="ECO:0007669"/>
    <property type="project" value="UniProtKB-UniRule"/>
</dbReference>
<protein>
    <recommendedName>
        <fullName evidence="5 7">Adenylate kinase</fullName>
        <shortName evidence="5">AK</shortName>
        <ecNumber evidence="5 7">2.7.4.3</ecNumber>
    </recommendedName>
    <alternativeName>
        <fullName evidence="5">ATP-AMP transphosphorylase</fullName>
    </alternativeName>
    <alternativeName>
        <fullName evidence="5">ATP:AMP phosphotransferase</fullName>
    </alternativeName>
    <alternativeName>
        <fullName evidence="5">Adenylate monophosphate kinase</fullName>
    </alternativeName>
</protein>
<feature type="binding site" evidence="5">
    <location>
        <begin position="57"/>
        <end position="59"/>
    </location>
    <ligand>
        <name>AMP</name>
        <dbReference type="ChEBI" id="CHEBI:456215"/>
    </ligand>
</feature>
<dbReference type="Gene3D" id="3.40.50.300">
    <property type="entry name" value="P-loop containing nucleotide triphosphate hydrolases"/>
    <property type="match status" value="1"/>
</dbReference>
<gene>
    <name evidence="5" type="primary">adk</name>
    <name evidence="8" type="ORF">D5R40_24585</name>
</gene>
<dbReference type="GO" id="GO:0044209">
    <property type="term" value="P:AMP salvage"/>
    <property type="evidence" value="ECO:0007669"/>
    <property type="project" value="UniProtKB-UniRule"/>
</dbReference>
<evidence type="ECO:0000256" key="3">
    <source>
        <dbReference type="ARBA" id="ARBA00022741"/>
    </source>
</evidence>
<keyword evidence="1 5" id="KW-0808">Transferase</keyword>
<keyword evidence="5 7" id="KW-0067">ATP-binding</keyword>
<evidence type="ECO:0000256" key="7">
    <source>
        <dbReference type="RuleBase" id="RU003331"/>
    </source>
</evidence>
<dbReference type="NCBIfam" id="NF001381">
    <property type="entry name" value="PRK00279.1-3"/>
    <property type="match status" value="1"/>
</dbReference>
<evidence type="ECO:0000256" key="1">
    <source>
        <dbReference type="ARBA" id="ARBA00022679"/>
    </source>
</evidence>
<dbReference type="PROSITE" id="PS00113">
    <property type="entry name" value="ADENYLATE_KINASE"/>
    <property type="match status" value="1"/>
</dbReference>
<dbReference type="HAMAP" id="MF_00235">
    <property type="entry name" value="Adenylate_kinase_Adk"/>
    <property type="match status" value="1"/>
</dbReference>
<reference evidence="8 9" key="1">
    <citation type="journal article" date="2018" name="ACS Chem. Biol.">
        <title>Ketoreductase domain dysfunction expands chemodiversity: malyngamide biosynthesis in the cyanobacterium Okeania hirsuta.</title>
        <authorList>
            <person name="Moss N.A."/>
            <person name="Leao T."/>
            <person name="Rankin M."/>
            <person name="McCullough T.M."/>
            <person name="Qu P."/>
            <person name="Korobeynikov A."/>
            <person name="Smith J.L."/>
            <person name="Gerwick L."/>
            <person name="Gerwick W.H."/>
        </authorList>
    </citation>
    <scope>NUCLEOTIDE SEQUENCE [LARGE SCALE GENOMIC DNA]</scope>
    <source>
        <strain evidence="8 9">PAB10Feb10-1</strain>
    </source>
</reference>
<dbReference type="InterPro" id="IPR033690">
    <property type="entry name" value="Adenylat_kinase_CS"/>
</dbReference>
<dbReference type="UniPathway" id="UPA00588">
    <property type="reaction ID" value="UER00649"/>
</dbReference>
<dbReference type="InterPro" id="IPR000850">
    <property type="entry name" value="Adenylat/UMP-CMP_kin"/>
</dbReference>
<name>A0A3N6RGY9_9CYAN</name>
<dbReference type="PRINTS" id="PR00094">
    <property type="entry name" value="ADENYLTKNASE"/>
</dbReference>
<evidence type="ECO:0000313" key="8">
    <source>
        <dbReference type="EMBL" id="RQH29644.1"/>
    </source>
</evidence>
<dbReference type="GO" id="GO:0005737">
    <property type="term" value="C:cytoplasm"/>
    <property type="evidence" value="ECO:0007669"/>
    <property type="project" value="UniProtKB-SubCell"/>
</dbReference>
<keyword evidence="3 5" id="KW-0547">Nucleotide-binding</keyword>
<dbReference type="Pfam" id="PF00406">
    <property type="entry name" value="ADK"/>
    <property type="match status" value="1"/>
</dbReference>
<accession>A0A3N6RGY9</accession>